<dbReference type="RefSeq" id="WP_180137012.1">
    <property type="nucleotide sequence ID" value="NZ_CAADHO010000001.1"/>
</dbReference>
<dbReference type="EMBL" id="CAADHO010000001">
    <property type="protein sequence ID" value="VFQ42803.1"/>
    <property type="molecule type" value="Genomic_DNA"/>
</dbReference>
<name>A0A4U8YNL0_9BACT</name>
<proteinExistence type="predicted"/>
<evidence type="ECO:0000313" key="1">
    <source>
        <dbReference type="EMBL" id="VFQ42803.1"/>
    </source>
</evidence>
<dbReference type="InterPro" id="IPR026002">
    <property type="entry name" value="ATC_hydrolase-like"/>
</dbReference>
<dbReference type="GO" id="GO:0016787">
    <property type="term" value="F:hydrolase activity"/>
    <property type="evidence" value="ECO:0007669"/>
    <property type="project" value="UniProtKB-KW"/>
</dbReference>
<dbReference type="Pfam" id="PF14196">
    <property type="entry name" value="ATC_hydrolase"/>
    <property type="match status" value="1"/>
</dbReference>
<sequence length="245" mass="27878">MNIEHMANYGNGLVDSLAGPEFQKIEKKMFCQILGVLRREVGIRGIPKVLYRWRDEVKHMKQADWLALEKRGAPRAVIESTFDFIALMKVLDERFGMEKARDLVTDIHERTEAALLKTGSAVNLFAVPVSDLKACDDSFRSFAEYTKAQVQAAVEEGLHHTEIIEDTKNALSFHIHFCVIHEVAKAYGNPAWSFPWCRIDNVVYPKMGDRLNFTFTRRGTLPTGSHTCDFRFERSNGYSCKGTEA</sequence>
<keyword evidence="1" id="KW-0378">Hydrolase</keyword>
<evidence type="ECO:0000313" key="2">
    <source>
        <dbReference type="Proteomes" id="UP000507962"/>
    </source>
</evidence>
<gene>
    <name evidence="1" type="ORF">MSL71_4240</name>
</gene>
<accession>A0A4U8YNL0</accession>
<protein>
    <submittedName>
        <fullName evidence="1">L-2-amino-thiazoline-4-carboxylic acid hydrolase</fullName>
    </submittedName>
</protein>
<reference evidence="1 2" key="1">
    <citation type="submission" date="2019-03" db="EMBL/GenBank/DDBJ databases">
        <authorList>
            <person name="Nijsse B."/>
        </authorList>
    </citation>
    <scope>NUCLEOTIDE SEQUENCE [LARGE SCALE GENOMIC DNA]</scope>
    <source>
        <strain evidence="1">Desulfoluna butyratoxydans MSL71</strain>
    </source>
</reference>
<dbReference type="Proteomes" id="UP000507962">
    <property type="component" value="Unassembled WGS sequence"/>
</dbReference>
<organism evidence="1 2">
    <name type="scientific">Desulfoluna butyratoxydans</name>
    <dbReference type="NCBI Taxonomy" id="231438"/>
    <lineage>
        <taxon>Bacteria</taxon>
        <taxon>Pseudomonadati</taxon>
        <taxon>Thermodesulfobacteriota</taxon>
        <taxon>Desulfobacteria</taxon>
        <taxon>Desulfobacterales</taxon>
        <taxon>Desulfolunaceae</taxon>
        <taxon>Desulfoluna</taxon>
    </lineage>
</organism>
<dbReference type="AlphaFoldDB" id="A0A4U8YNL0"/>
<keyword evidence="2" id="KW-1185">Reference proteome</keyword>